<evidence type="ECO:0000313" key="6">
    <source>
        <dbReference type="Proteomes" id="UP000034006"/>
    </source>
</evidence>
<dbReference type="PANTHER" id="PTHR12302:SF3">
    <property type="entry name" value="SERINE_THREONINE-PROTEIN KINASE 31"/>
    <property type="match status" value="1"/>
</dbReference>
<dbReference type="PROSITE" id="PS50830">
    <property type="entry name" value="TNASE_3"/>
    <property type="match status" value="1"/>
</dbReference>
<keyword evidence="1" id="KW-0540">Nuclease</keyword>
<dbReference type="GO" id="GO:0016787">
    <property type="term" value="F:hydrolase activity"/>
    <property type="evidence" value="ECO:0007669"/>
    <property type="project" value="UniProtKB-KW"/>
</dbReference>
<evidence type="ECO:0000259" key="4">
    <source>
        <dbReference type="PROSITE" id="PS50830"/>
    </source>
</evidence>
<name>A0A0G1I0Z9_9BACT</name>
<sequence>MATETIRIDKSTEKVVRIIDGDTFEINGGIKVRLIGIDTPEMKNRNMTIDCFALEAKQKLESLLVGKEVFLIKDVSETDKYGRLLRYAFLGDEMINDTLVKGGYAKISTFPPDVKFKDQLLVSERQARESNSGLWSTCE</sequence>
<dbReference type="SUPFAM" id="SSF50199">
    <property type="entry name" value="Staphylococcal nuclease"/>
    <property type="match status" value="1"/>
</dbReference>
<dbReference type="InterPro" id="IPR035437">
    <property type="entry name" value="SNase_OB-fold_sf"/>
</dbReference>
<gene>
    <name evidence="5" type="ORF">UW44_C0001G0050</name>
</gene>
<dbReference type="EMBL" id="LCIH01000001">
    <property type="protein sequence ID" value="KKT52498.1"/>
    <property type="molecule type" value="Genomic_DNA"/>
</dbReference>
<dbReference type="Proteomes" id="UP000034006">
    <property type="component" value="Unassembled WGS sequence"/>
</dbReference>
<dbReference type="AlphaFoldDB" id="A0A0G1I0Z9"/>
<feature type="domain" description="TNase-like" evidence="4">
    <location>
        <begin position="9"/>
        <end position="137"/>
    </location>
</feature>
<accession>A0A0G1I0Z9</accession>
<reference evidence="5 6" key="1">
    <citation type="journal article" date="2015" name="Nature">
        <title>rRNA introns, odd ribosomes, and small enigmatic genomes across a large radiation of phyla.</title>
        <authorList>
            <person name="Brown C.T."/>
            <person name="Hug L.A."/>
            <person name="Thomas B.C."/>
            <person name="Sharon I."/>
            <person name="Castelle C.J."/>
            <person name="Singh A."/>
            <person name="Wilkins M.J."/>
            <person name="Williams K.H."/>
            <person name="Banfield J.F."/>
        </authorList>
    </citation>
    <scope>NUCLEOTIDE SEQUENCE [LARGE SCALE GENOMIC DNA]</scope>
</reference>
<evidence type="ECO:0000256" key="3">
    <source>
        <dbReference type="ARBA" id="ARBA00022801"/>
    </source>
</evidence>
<evidence type="ECO:0000313" key="5">
    <source>
        <dbReference type="EMBL" id="KKT52498.1"/>
    </source>
</evidence>
<keyword evidence="2" id="KW-0255">Endonuclease</keyword>
<dbReference type="Gene3D" id="2.40.50.90">
    <property type="match status" value="1"/>
</dbReference>
<evidence type="ECO:0000256" key="1">
    <source>
        <dbReference type="ARBA" id="ARBA00022722"/>
    </source>
</evidence>
<organism evidence="5 6">
    <name type="scientific">Candidatus Collierbacteria bacterium GW2011_GWB2_44_22</name>
    <dbReference type="NCBI Taxonomy" id="1618387"/>
    <lineage>
        <taxon>Bacteria</taxon>
        <taxon>Candidatus Collieribacteriota</taxon>
    </lineage>
</organism>
<dbReference type="STRING" id="1618387.UW44_C0001G0050"/>
<dbReference type="InterPro" id="IPR016071">
    <property type="entry name" value="Staphylococal_nuclease_OB-fold"/>
</dbReference>
<comment type="caution">
    <text evidence="5">The sequence shown here is derived from an EMBL/GenBank/DDBJ whole genome shotgun (WGS) entry which is preliminary data.</text>
</comment>
<dbReference type="Pfam" id="PF00565">
    <property type="entry name" value="SNase"/>
    <property type="match status" value="1"/>
</dbReference>
<dbReference type="SMART" id="SM00318">
    <property type="entry name" value="SNc"/>
    <property type="match status" value="1"/>
</dbReference>
<dbReference type="PANTHER" id="PTHR12302">
    <property type="entry name" value="EBNA2 BINDING PROTEIN P100"/>
    <property type="match status" value="1"/>
</dbReference>
<evidence type="ECO:0000256" key="2">
    <source>
        <dbReference type="ARBA" id="ARBA00022759"/>
    </source>
</evidence>
<proteinExistence type="predicted"/>
<protein>
    <submittedName>
        <fullName evidence="5">Nuclease-like protein</fullName>
    </submittedName>
</protein>
<dbReference type="GO" id="GO:0004519">
    <property type="term" value="F:endonuclease activity"/>
    <property type="evidence" value="ECO:0007669"/>
    <property type="project" value="UniProtKB-KW"/>
</dbReference>
<keyword evidence="3" id="KW-0378">Hydrolase</keyword>